<reference evidence="2" key="1">
    <citation type="submission" date="2017-04" db="EMBL/GenBank/DDBJ databases">
        <title>Function of individual gut microbiota members based on whole genome sequencing of pure cultures obtained from chicken caecum.</title>
        <authorList>
            <person name="Medvecky M."/>
            <person name="Cejkova D."/>
            <person name="Polansky O."/>
            <person name="Karasova D."/>
            <person name="Kubasova T."/>
            <person name="Cizek A."/>
            <person name="Rychlik I."/>
        </authorList>
    </citation>
    <scope>NUCLEOTIDE SEQUENCE [LARGE SCALE GENOMIC DNA]</scope>
    <source>
        <strain evidence="2">An199</strain>
    </source>
</reference>
<dbReference type="PROSITE" id="PS51257">
    <property type="entry name" value="PROKAR_LIPOPROTEIN"/>
    <property type="match status" value="1"/>
</dbReference>
<evidence type="ECO:0000313" key="2">
    <source>
        <dbReference type="Proteomes" id="UP000195950"/>
    </source>
</evidence>
<dbReference type="AlphaFoldDB" id="A0A1Y4IJF0"/>
<proteinExistence type="predicted"/>
<sequence>MQKTISFLGIICILISCKWIPPIHSFDQLEPLLCKHVGSPSRIDTTLKKEFQRYNIVSYHFDNMPEVTFEHLVDFLTKAYEAKPVYDSRDRFRSAHFIPLRDGSGAYKIQLEEWISLKDGKRHLGFCVIDIDDEIIPPLQVF</sequence>
<dbReference type="Proteomes" id="UP000195950">
    <property type="component" value="Unassembled WGS sequence"/>
</dbReference>
<accession>A0A1Y4IJF0</accession>
<evidence type="ECO:0008006" key="3">
    <source>
        <dbReference type="Google" id="ProtNLM"/>
    </source>
</evidence>
<name>A0A1Y4IJF0_PARDI</name>
<organism evidence="1 2">
    <name type="scientific">Parabacteroides distasonis</name>
    <dbReference type="NCBI Taxonomy" id="823"/>
    <lineage>
        <taxon>Bacteria</taxon>
        <taxon>Pseudomonadati</taxon>
        <taxon>Bacteroidota</taxon>
        <taxon>Bacteroidia</taxon>
        <taxon>Bacteroidales</taxon>
        <taxon>Tannerellaceae</taxon>
        <taxon>Parabacteroides</taxon>
    </lineage>
</organism>
<comment type="caution">
    <text evidence="1">The sequence shown here is derived from an EMBL/GenBank/DDBJ whole genome shotgun (WGS) entry which is preliminary data.</text>
</comment>
<protein>
    <recommendedName>
        <fullName evidence="3">Lipoprotein</fullName>
    </recommendedName>
</protein>
<dbReference type="EMBL" id="NFJX01000004">
    <property type="protein sequence ID" value="OUP20447.1"/>
    <property type="molecule type" value="Genomic_DNA"/>
</dbReference>
<gene>
    <name evidence="1" type="ORF">B5F32_05845</name>
</gene>
<dbReference type="RefSeq" id="WP_087343153.1">
    <property type="nucleotide sequence ID" value="NZ_NFJX01000004.1"/>
</dbReference>
<evidence type="ECO:0000313" key="1">
    <source>
        <dbReference type="EMBL" id="OUP20447.1"/>
    </source>
</evidence>